<dbReference type="AlphaFoldDB" id="I2FMQ2"/>
<evidence type="ECO:0008006" key="4">
    <source>
        <dbReference type="Google" id="ProtNLM"/>
    </source>
</evidence>
<comment type="caution">
    <text evidence="2">The sequence shown here is derived from an EMBL/GenBank/DDBJ whole genome shotgun (WGS) entry which is preliminary data.</text>
</comment>
<name>I2FMQ2_USTHO</name>
<evidence type="ECO:0000256" key="1">
    <source>
        <dbReference type="SAM" id="MobiDB-lite"/>
    </source>
</evidence>
<dbReference type="Proteomes" id="UP000006174">
    <property type="component" value="Unassembled WGS sequence"/>
</dbReference>
<gene>
    <name evidence="2" type="ORF">UHOR_13030</name>
</gene>
<dbReference type="HOGENOM" id="CLU_148862_0_0_1"/>
<sequence>MFNADAQKLIQEIRAMQTETSLLGAPFGDDAIYAALQRCTIWHPVYKEMVTTIHQVSFNALATALMMHQSAIESIPTQKVDPQQASTQAAGSNKQDSDADEDAESSKAKTRPRRIRCWVCKCYGHGARKCDATVTIPKNSPLTQTK</sequence>
<dbReference type="EMBL" id="CAGI01000128">
    <property type="protein sequence ID" value="CCF48195.1"/>
    <property type="molecule type" value="Genomic_DNA"/>
</dbReference>
<protein>
    <recommendedName>
        <fullName evidence="4">CCHC-type domain-containing protein</fullName>
    </recommendedName>
</protein>
<reference evidence="2 3" key="1">
    <citation type="journal article" date="2012" name="Plant Cell">
        <title>Genome comparison of barley and maize smut fungi reveals targeted loss of RNA silencing components and species-specific presence of transposable elements.</title>
        <authorList>
            <person name="Laurie J.D."/>
            <person name="Ali S."/>
            <person name="Linning R."/>
            <person name="Mannhaupt G."/>
            <person name="Wong P."/>
            <person name="Gueldener U."/>
            <person name="Muensterkoetter M."/>
            <person name="Moore R."/>
            <person name="Kahmann R."/>
            <person name="Bakkeren G."/>
            <person name="Schirawski J."/>
        </authorList>
    </citation>
    <scope>NUCLEOTIDE SEQUENCE [LARGE SCALE GENOMIC DNA]</scope>
    <source>
        <strain evidence="3">Uh4875-4</strain>
    </source>
</reference>
<keyword evidence="3" id="KW-1185">Reference proteome</keyword>
<evidence type="ECO:0000313" key="3">
    <source>
        <dbReference type="Proteomes" id="UP000006174"/>
    </source>
</evidence>
<proteinExistence type="predicted"/>
<feature type="compositionally biased region" description="Polar residues" evidence="1">
    <location>
        <begin position="75"/>
        <end position="94"/>
    </location>
</feature>
<evidence type="ECO:0000313" key="2">
    <source>
        <dbReference type="EMBL" id="CCF48195.1"/>
    </source>
</evidence>
<accession>I2FMQ2</accession>
<organism evidence="2 3">
    <name type="scientific">Ustilago hordei</name>
    <name type="common">Barley covered smut fungus</name>
    <dbReference type="NCBI Taxonomy" id="120017"/>
    <lineage>
        <taxon>Eukaryota</taxon>
        <taxon>Fungi</taxon>
        <taxon>Dikarya</taxon>
        <taxon>Basidiomycota</taxon>
        <taxon>Ustilaginomycotina</taxon>
        <taxon>Ustilaginomycetes</taxon>
        <taxon>Ustilaginales</taxon>
        <taxon>Ustilaginaceae</taxon>
        <taxon>Ustilago</taxon>
    </lineage>
</organism>
<feature type="region of interest" description="Disordered" evidence="1">
    <location>
        <begin position="75"/>
        <end position="112"/>
    </location>
</feature>